<gene>
    <name evidence="2" type="ORF">BJ508DRAFT_314405</name>
</gene>
<evidence type="ECO:0000313" key="3">
    <source>
        <dbReference type="Proteomes" id="UP000275078"/>
    </source>
</evidence>
<feature type="compositionally biased region" description="Basic and acidic residues" evidence="1">
    <location>
        <begin position="325"/>
        <end position="343"/>
    </location>
</feature>
<feature type="compositionally biased region" description="Basic and acidic residues" evidence="1">
    <location>
        <begin position="196"/>
        <end position="210"/>
    </location>
</feature>
<dbReference type="Proteomes" id="UP000275078">
    <property type="component" value="Unassembled WGS sequence"/>
</dbReference>
<dbReference type="EMBL" id="ML119845">
    <property type="protein sequence ID" value="RPA72804.1"/>
    <property type="molecule type" value="Genomic_DNA"/>
</dbReference>
<name>A0A3N4HT12_ASCIM</name>
<proteinExistence type="predicted"/>
<organism evidence="2 3">
    <name type="scientific">Ascobolus immersus RN42</name>
    <dbReference type="NCBI Taxonomy" id="1160509"/>
    <lineage>
        <taxon>Eukaryota</taxon>
        <taxon>Fungi</taxon>
        <taxon>Dikarya</taxon>
        <taxon>Ascomycota</taxon>
        <taxon>Pezizomycotina</taxon>
        <taxon>Pezizomycetes</taxon>
        <taxon>Pezizales</taxon>
        <taxon>Ascobolaceae</taxon>
        <taxon>Ascobolus</taxon>
    </lineage>
</organism>
<feature type="region of interest" description="Disordered" evidence="1">
    <location>
        <begin position="133"/>
        <end position="210"/>
    </location>
</feature>
<feature type="region of interest" description="Disordered" evidence="1">
    <location>
        <begin position="232"/>
        <end position="254"/>
    </location>
</feature>
<feature type="compositionally biased region" description="Basic and acidic residues" evidence="1">
    <location>
        <begin position="359"/>
        <end position="369"/>
    </location>
</feature>
<evidence type="ECO:0000313" key="2">
    <source>
        <dbReference type="EMBL" id="RPA72804.1"/>
    </source>
</evidence>
<sequence length="369" mass="41283">MGPKGWKKSTPKPKIDLRDRPPRPPKTDRQRREETQLEDPIECDCTLYGPNLGIHTILTTVELEQHEKWRSDRNQKALSRQEAFANTTGRTGLIPEPDDVDVALPVDNNAERHTHAVEAAPHALEMLIQPFKNTNHPQFRRTAPDEENRRGPKRQRIRDNNQGQRAERVSPLRGSVVSRGSLTPAAPPPGSPEAESPDRTVEDPDMHPLDHLINHDEEMERMMEDIQQSLSVERLRESEPGKLPTPKYAKSRGLAAHRSRLKTAILWKICPNFKPDTRHTTPVGTNPPDEVPLVIASDGSPASPQRGALAHREPSAEGPAQAMLSDDKSDTPEFRREISDRPTNDGASGRSRDTATGPMDRDIRGPTPR</sequence>
<feature type="region of interest" description="Disordered" evidence="1">
    <location>
        <begin position="1"/>
        <end position="38"/>
    </location>
</feature>
<feature type="region of interest" description="Disordered" evidence="1">
    <location>
        <begin position="277"/>
        <end position="369"/>
    </location>
</feature>
<dbReference type="AlphaFoldDB" id="A0A3N4HT12"/>
<protein>
    <submittedName>
        <fullName evidence="2">Uncharacterized protein</fullName>
    </submittedName>
</protein>
<feature type="compositionally biased region" description="Basic and acidic residues" evidence="1">
    <location>
        <begin position="13"/>
        <end position="35"/>
    </location>
</feature>
<accession>A0A3N4HT12</accession>
<evidence type="ECO:0000256" key="1">
    <source>
        <dbReference type="SAM" id="MobiDB-lite"/>
    </source>
</evidence>
<reference evidence="2 3" key="1">
    <citation type="journal article" date="2018" name="Nat. Ecol. Evol.">
        <title>Pezizomycetes genomes reveal the molecular basis of ectomycorrhizal truffle lifestyle.</title>
        <authorList>
            <person name="Murat C."/>
            <person name="Payen T."/>
            <person name="Noel B."/>
            <person name="Kuo A."/>
            <person name="Morin E."/>
            <person name="Chen J."/>
            <person name="Kohler A."/>
            <person name="Krizsan K."/>
            <person name="Balestrini R."/>
            <person name="Da Silva C."/>
            <person name="Montanini B."/>
            <person name="Hainaut M."/>
            <person name="Levati E."/>
            <person name="Barry K.W."/>
            <person name="Belfiori B."/>
            <person name="Cichocki N."/>
            <person name="Clum A."/>
            <person name="Dockter R.B."/>
            <person name="Fauchery L."/>
            <person name="Guy J."/>
            <person name="Iotti M."/>
            <person name="Le Tacon F."/>
            <person name="Lindquist E.A."/>
            <person name="Lipzen A."/>
            <person name="Malagnac F."/>
            <person name="Mello A."/>
            <person name="Molinier V."/>
            <person name="Miyauchi S."/>
            <person name="Poulain J."/>
            <person name="Riccioni C."/>
            <person name="Rubini A."/>
            <person name="Sitrit Y."/>
            <person name="Splivallo R."/>
            <person name="Traeger S."/>
            <person name="Wang M."/>
            <person name="Zifcakova L."/>
            <person name="Wipf D."/>
            <person name="Zambonelli A."/>
            <person name="Paolocci F."/>
            <person name="Nowrousian M."/>
            <person name="Ottonello S."/>
            <person name="Baldrian P."/>
            <person name="Spatafora J.W."/>
            <person name="Henrissat B."/>
            <person name="Nagy L.G."/>
            <person name="Aury J.M."/>
            <person name="Wincker P."/>
            <person name="Grigoriev I.V."/>
            <person name="Bonfante P."/>
            <person name="Martin F.M."/>
        </authorList>
    </citation>
    <scope>NUCLEOTIDE SEQUENCE [LARGE SCALE GENOMIC DNA]</scope>
    <source>
        <strain evidence="2 3">RN42</strain>
    </source>
</reference>
<keyword evidence="3" id="KW-1185">Reference proteome</keyword>
<feature type="compositionally biased region" description="Basic residues" evidence="1">
    <location>
        <begin position="1"/>
        <end position="11"/>
    </location>
</feature>